<gene>
    <name evidence="1" type="ORF">S01H1_69364</name>
</gene>
<evidence type="ECO:0000313" key="1">
    <source>
        <dbReference type="EMBL" id="GAG39374.1"/>
    </source>
</evidence>
<comment type="caution">
    <text evidence="1">The sequence shown here is derived from an EMBL/GenBank/DDBJ whole genome shotgun (WGS) entry which is preliminary data.</text>
</comment>
<dbReference type="SUPFAM" id="SSF51569">
    <property type="entry name" value="Aldolase"/>
    <property type="match status" value="1"/>
</dbReference>
<accession>X0X814</accession>
<dbReference type="InterPro" id="IPR013785">
    <property type="entry name" value="Aldolase_TIM"/>
</dbReference>
<evidence type="ECO:0008006" key="2">
    <source>
        <dbReference type="Google" id="ProtNLM"/>
    </source>
</evidence>
<name>X0X814_9ZZZZ</name>
<dbReference type="Gene3D" id="3.20.20.70">
    <property type="entry name" value="Aldolase class I"/>
    <property type="match status" value="1"/>
</dbReference>
<dbReference type="AlphaFoldDB" id="X0X814"/>
<feature type="non-terminal residue" evidence="1">
    <location>
        <position position="1"/>
    </location>
</feature>
<reference evidence="1" key="1">
    <citation type="journal article" date="2014" name="Front. Microbiol.">
        <title>High frequency of phylogenetically diverse reductive dehalogenase-homologous genes in deep subseafloor sedimentary metagenomes.</title>
        <authorList>
            <person name="Kawai M."/>
            <person name="Futagami T."/>
            <person name="Toyoda A."/>
            <person name="Takaki Y."/>
            <person name="Nishi S."/>
            <person name="Hori S."/>
            <person name="Arai W."/>
            <person name="Tsubouchi T."/>
            <person name="Morono Y."/>
            <person name="Uchiyama I."/>
            <person name="Ito T."/>
            <person name="Fujiyama A."/>
            <person name="Inagaki F."/>
            <person name="Takami H."/>
        </authorList>
    </citation>
    <scope>NUCLEOTIDE SEQUENCE</scope>
    <source>
        <strain evidence="1">Expedition CK06-06</strain>
    </source>
</reference>
<organism evidence="1">
    <name type="scientific">marine sediment metagenome</name>
    <dbReference type="NCBI Taxonomy" id="412755"/>
    <lineage>
        <taxon>unclassified sequences</taxon>
        <taxon>metagenomes</taxon>
        <taxon>ecological metagenomes</taxon>
    </lineage>
</organism>
<proteinExistence type="predicted"/>
<sequence>RRTVGLKMGIKAAGGIRSFEDALLMIRSGATRLGCSASVKIVSV</sequence>
<protein>
    <recommendedName>
        <fullName evidence="2">Deoxyribose-phosphate aldolase</fullName>
    </recommendedName>
</protein>
<dbReference type="EMBL" id="BARS01046051">
    <property type="protein sequence ID" value="GAG39374.1"/>
    <property type="molecule type" value="Genomic_DNA"/>
</dbReference>